<proteinExistence type="predicted"/>
<dbReference type="EMBL" id="CM041537">
    <property type="protein sequence ID" value="KAI3370094.1"/>
    <property type="molecule type" value="Genomic_DNA"/>
</dbReference>
<keyword evidence="2" id="KW-1185">Reference proteome</keyword>
<gene>
    <name evidence="1" type="ORF">L3Q82_024878</name>
</gene>
<evidence type="ECO:0000313" key="2">
    <source>
        <dbReference type="Proteomes" id="UP000831701"/>
    </source>
</evidence>
<accession>A0ACB8WQQ5</accession>
<organism evidence="1 2">
    <name type="scientific">Scortum barcoo</name>
    <name type="common">barcoo grunter</name>
    <dbReference type="NCBI Taxonomy" id="214431"/>
    <lineage>
        <taxon>Eukaryota</taxon>
        <taxon>Metazoa</taxon>
        <taxon>Chordata</taxon>
        <taxon>Craniata</taxon>
        <taxon>Vertebrata</taxon>
        <taxon>Euteleostomi</taxon>
        <taxon>Actinopterygii</taxon>
        <taxon>Neopterygii</taxon>
        <taxon>Teleostei</taxon>
        <taxon>Neoteleostei</taxon>
        <taxon>Acanthomorphata</taxon>
        <taxon>Eupercaria</taxon>
        <taxon>Centrarchiformes</taxon>
        <taxon>Terapontoidei</taxon>
        <taxon>Terapontidae</taxon>
        <taxon>Scortum</taxon>
    </lineage>
</organism>
<name>A0ACB8WQQ5_9TELE</name>
<reference evidence="1" key="1">
    <citation type="submission" date="2022-04" db="EMBL/GenBank/DDBJ databases">
        <title>Jade perch genome.</title>
        <authorList>
            <person name="Chao B."/>
        </authorList>
    </citation>
    <scope>NUCLEOTIDE SEQUENCE</scope>
    <source>
        <strain evidence="1">CB-2022</strain>
    </source>
</reference>
<dbReference type="Proteomes" id="UP000831701">
    <property type="component" value="Chromosome 7"/>
</dbReference>
<sequence>MNSALLLLKTSSQESPFRAQPSNGMASTVSSGPCGVLGPTPPPPAVWPPLTSDFAFGALACCAACMFTNPLEVVKTRLQLQGELRARGSYQRHYRGVLQALWVVGRTDGLRGLQKGLSVGLIYQGVMNGVRLGSYSYCDALGITSLHGGSLLSGAGAGALGAFIASPAYLVKTHLQAQTVAAIAVGHQHNHLGMSDAFVTIYRKEGLIGLWRGVNGAVPRVMVGSAAQLATFTSAKDWVSHSQWFSPNSWLTALIAAMISGVAVAITMTPFDVISTRLYNQPVDESRRDANSRGLDLLLIQCQFSLGCGLTCTLVFLHQEAPHSTLSLFLAAALSWALASAALSLWSHVARLYPLHSTERYCGKCISLLTSGHTILASLQRVVVLAFAFATVASTTTVYNHFLFQKDALKFWTPLTLCYTMLVVYIKEDQNQQISPEALLRSVVLRLGALLVLMLTVGNWSDVLHVIVTFLGEAVCLLPSQDLLQAVLKVNHLVHTLVLSIDFIKLYTMTVSLVITESLNIMSSLDDDCSLLLLGCMWVLGIVMASAAPPKRMVSSFFITLASPHRATVTQQQPALQAHSAPTRDKQHTAVRVSPTSDNVPISHGSVDSKGWTHAGGSARASDPWSPKTAQPGPSRGKLQEADTGAAEVCGFCRKPMALSEPAIEALNRTYHDGCFQCRSCHLPLAGKQYYNKAGIPLCEDCYQASLELCWACGEAIIDHMIRALERAYHPSCFTCATCKQQIGEQAFAQGEVGEVYCLQDYYSKYAPKCSACNQLIIPKEDGTDSYNVECLGRSYHENCYRCEIMLSKHAQQPIKLGTAQLVPQKPPGARPRRVPVLGSRTQQLNGQQGLETCEIICVRRRKDWRKMVRETRHLWVGNLPEHVREEKIVEHFKRYGRVESVKVLRKRGSEGGVAAFVDFVDIKSAQKAHNAVNKMGDRDLRTDYNEPGSVPSAVRGLEDSSPSSSRDVTGFSRGTVGPVFGPPVSLHTREGRYERRIDGSSESRERAYDHSPYGHHDRSGTFDRQRHYNADYYRDRSMFAAAGPGSSAIGGSFEASDPHFDSRIRDPFTLTNSTRRDLYRDDRGRRVDRTYHHRRSRSSHSSQSRHPSPQRTTGQTPKTPHSPKRAPLSPGRGPRSQSRSRSSSSDSVSSTSSTGSGSDSNSSSSDGSRARSVQSSAAHAPPQSSMVLDSDEPRRSFGIKVQNLPVRSTDTSLKDGLFHEFKKHGKVTSVQIHGASEDRYGLVFFRQQEDQEKALSVSKGKLFFGMLIEVTAWNGPETESENEFRPLDGRIDEFHPKATRTLFIGNLEKTTSYQQLLDIFQRFGEIVDIDIKKVNGVPQYAFVQYSDIASVCKAIKKMDGEYLGSNRLKLGFGKSMPTTCVWLDGLATSITEQYLTRHFCRYGHVVKVVFDRLKGMALILYNNTDFAQAAVRETKGWKIGGNKIKVDFASQESQIAFYRSMQSSGQDIRDFYEIPPERREDRRTPYHEFTTERAYYENIRTPGIYPEDARRDYAARSRDRFPELEHYQGDHFDPRYHEDPRDYRDYRDPFEQDIRKYTYIQRERERERERFEADRSRWSPSHPRRPITPTVSPSPSERAPRDSERRVYSQSSERSGSVSSMSPPHFDKSEKTLVEHASKSDKSEKNSQPDRVAGAEKTKRAKRKEKSEKDKAEKIKSRKAKGQSPSNPLPETELDAGFDGGSGRGRGSDQDAHERQKSKGDGDSLTGNQVSAAHHDSVKSERSEMSKGENSDLDGKNRVKKHLKSDVGNDGKDSSVDSDRLAARKRRFADSGGRTIRQKRSRHEEEDGVQSSEFGASGTYMKESETDKHKDSQRRDSRLKSDKSGTQKDGQEDLRGQREKPEGSSDPLESKRHPGHTLSRRFSHEGTADQSSIREQEHHAAFKFGTTNTDTDKSVKNKEDHVDIDLSQSYRKQMEQNRRLHQQQQQRESDKPEKPESPQGSETEDLEHRSLVHEVGKPPEDVTDNFPSHKLKKLDQFDSDSGIKRERVYRSFRQKSEDPDWNNSSSPGHQHFPHHTDEDFVDPSQKELSRNEEKIHPDLELLVKRTHNTQVNKPNTPLLSGEEEQQKRWESRVKSDLLPDLNFSRSLSKNIHNRKRLEYGIWHDLEPGEVRSDPEEDRETKPHSPVPSTSMPFSERPVVDRFSDPKLAHLERNKFYSFALDQTITPDTKALLERAKSLSSSREDNWSFLDYDSHFASFRNRKDTEKVESTPRPTPSWYMKKKKIRSGSEDKLDDRKEEPKPEEQERRELFASRFLHSPVFELDSRRLQHLERKHEEPEHTQNQQPGQQGTAEGELDSGPVVLFHSRFLELTRLQQQKNKTQLQQESKGDAVITDDNKVEKAPVQDQQALQSPETTESVIEPEIKPISPAEELLSEPRLTPTPFIQSVVKDFPPPEEQCVVLNPAPEPYPPVAFIKEEIKQEAKENEPPVPVHHPPIDTPSNSDPAPIAAPEPSYSVDRCKLSPPEGKSDIVVEDVKPPCTEKPSRRESQDEFVSCSETELDTETAQPEVPKATSPMPLGLTEEVDIVKKETHSTCKAVTEPEGEKKQINIVQMPSDNDTNDEPVSPQKDHKTKEMKTKKCKQSPAQVAPVPIVTTSGSEKQATRKSERIDKEKLKRGSSPRAESKSTGKSPIHGSDPDMLEQSISLGRARRRNVKSVYATPVEDDAPVRSGKEMTESPRSARKRGTDKDATQQQNMEQDPPAPAPANKRGRPPKNRRQGEESSTVKVEKPKVDNKDTDSNESESGERFPRVSKGKTSPHGTKSSSNQTSTVLGSGSTRKNEKMEVVEDDDQEIDFTDEDSLALQESSSSCKEDPSVKVDQKKEERDKQGRDLGRDKDVLQEKASEGKSNGKESDSPLLEEKPTLEKERNFRGKAKLTRTPKSPVLKNLKIRLNVTEVKDLLQLGDEELGNQEDSSKKVRPGDQSDHVSKCTSANREGSNNEEKENTTLEKKELLETPKNLISQELELEQAVENIAKLTDPAFPTEPPAPLVPHRDIKSDPEEEKPSNPASETELMAAIDSITAEEATVPLGQAPTPSADISSEPEIQDFNQPVKEDEPETNTPTIQEEPVFPTTPKKGTKGRPKVPKRYKSQKQIRKDLKKEHSVSEELTTPSADTASSVKMVPETTPTAATAAVITPTTWKPEPEPAACKPTDVNAESELSSEEHIQHHKSVNPQSKSPICPKPQQIPPESSSPSLSPLVNRPNIRPIQTIRIPVSPPDWRHQSKDTSVSSAPVIPLASKENQPLPSDSENIDTDHGTSDLRQILMKHKNISLPGSSSVPSNLLTLRDQNPSESNTPSAVVPNKSPLPESRLPAHPVPPIVRPPASLPSPETKSVISVIASTATSVISRVCNPPEPEDKVNMNIGNPCVDIPKPAYRPSKDDTGSYHGPSVGDEGGSAARFIVESPNLSSGSCPGLRVNTSEGVVVLSHSGQKTEGPQRISAKISQIPQASVGDMESQQLVSMPQIKQEIYGHSHPGLQKGPSLQTDHGHSGKIQSTLSSIKQESTGLEKMESAYQSGPQGVVKRLTQGNQQVMSYHQEYMPMKHQKKMESADPHSTDGAKPSWTSTISPAISPHLPSPPGNHVGFVTAAGERAPSHISGVKQEPRSPRKSGHPHSQFTKVSSPIGSSSPKGIPVMLSTGIPAMQQFITGVHHPEQSVIMPPHSVPGGLGRMSPHRVNQSIPVGHLVQGEVRVNTPPLSVMSYGIHSEPLASPWSGPKQPRPTSPQAVGRDKVLKVNPGSLRGHEGEQEEARRFHQATSRQSTAQLKPDTMQSDARGPLRSSVPLETYMAPRDMRVLIHQQGERSATDPHSGHIQETPSSLPLSLSPRAHVLSKGMSEKDITKPLEAKRPHSPLSKDGMMGIRQSGQAMASPQRVQLITPGPSGSFPEYSGMYSNPRGIHSQIPETSPVGLSQPPLSVTPTMGADLQAKPDGKMTQPVNMVQLLTKYPIVWQGLLALKNDTAAVQLHFVCGNKALAHRSLPLQEGGALLRIVQRMRLEASQLESVARRMTGDSDFCLLLALPCGRDQDDVLNQTQALKAAFINYLQTKLAAGIINIPNPGSNQPAYVLQIFPPCEFSESHLSQLAPDLLNRISSISPHLMIVITSV</sequence>
<comment type="caution">
    <text evidence="1">The sequence shown here is derived from an EMBL/GenBank/DDBJ whole genome shotgun (WGS) entry which is preliminary data.</text>
</comment>
<protein>
    <submittedName>
        <fullName evidence="1">Uncharacterized protein</fullName>
    </submittedName>
</protein>
<evidence type="ECO:0000313" key="1">
    <source>
        <dbReference type="EMBL" id="KAI3370094.1"/>
    </source>
</evidence>